<dbReference type="OrthoDB" id="10266265at2759"/>
<accession>A0A7I4XS56</accession>
<dbReference type="OMA" id="VHQLNNA"/>
<evidence type="ECO:0000313" key="3">
    <source>
        <dbReference type="Proteomes" id="UP000025227"/>
    </source>
</evidence>
<dbReference type="Gene3D" id="3.90.830.10">
    <property type="entry name" value="Syntaxin Binding Protein 1, Chain A, domain 2"/>
    <property type="match status" value="1"/>
</dbReference>
<protein>
    <submittedName>
        <fullName evidence="4">Vacuolar protein sorting-associated protein 45</fullName>
    </submittedName>
</protein>
<dbReference type="InterPro" id="IPR036045">
    <property type="entry name" value="Sec1-like_sf"/>
</dbReference>
<dbReference type="SUPFAM" id="SSF56815">
    <property type="entry name" value="Sec1/munc18-like (SM) proteins"/>
    <property type="match status" value="1"/>
</dbReference>
<name>A0A7I4XS56_HAECO</name>
<dbReference type="Gene3D" id="3.40.50.1910">
    <property type="match status" value="1"/>
</dbReference>
<dbReference type="Proteomes" id="UP000025227">
    <property type="component" value="Unplaced"/>
</dbReference>
<evidence type="ECO:0000256" key="1">
    <source>
        <dbReference type="ARBA" id="ARBA00009884"/>
    </source>
</evidence>
<evidence type="ECO:0000313" key="4">
    <source>
        <dbReference type="WBParaSite" id="HCON_00003760-00001"/>
    </source>
</evidence>
<dbReference type="Gene3D" id="3.40.50.2060">
    <property type="match status" value="1"/>
</dbReference>
<comment type="similarity">
    <text evidence="1">Belongs to the STXBP/unc-18/SEC1 family.</text>
</comment>
<organism evidence="3 4">
    <name type="scientific">Haemonchus contortus</name>
    <name type="common">Barber pole worm</name>
    <dbReference type="NCBI Taxonomy" id="6289"/>
    <lineage>
        <taxon>Eukaryota</taxon>
        <taxon>Metazoa</taxon>
        <taxon>Ecdysozoa</taxon>
        <taxon>Nematoda</taxon>
        <taxon>Chromadorea</taxon>
        <taxon>Rhabditida</taxon>
        <taxon>Rhabditina</taxon>
        <taxon>Rhabditomorpha</taxon>
        <taxon>Strongyloidea</taxon>
        <taxon>Trichostrongylidae</taxon>
        <taxon>Haemonchus</taxon>
    </lineage>
</organism>
<dbReference type="InterPro" id="IPR027482">
    <property type="entry name" value="Sec1-like_dom2"/>
</dbReference>
<proteinExistence type="inferred from homology"/>
<feature type="coiled-coil region" evidence="2">
    <location>
        <begin position="234"/>
        <end position="265"/>
    </location>
</feature>
<dbReference type="InterPro" id="IPR001619">
    <property type="entry name" value="Sec1-like"/>
</dbReference>
<dbReference type="Pfam" id="PF00995">
    <property type="entry name" value="Sec1"/>
    <property type="match status" value="1"/>
</dbReference>
<keyword evidence="3" id="KW-1185">Reference proteome</keyword>
<dbReference type="InterPro" id="IPR043127">
    <property type="entry name" value="Sec-1-like_dom3a"/>
</dbReference>
<dbReference type="AlphaFoldDB" id="A0A7I4XS56"/>
<dbReference type="PANTHER" id="PTHR11679">
    <property type="entry name" value="VESICLE PROTEIN SORTING-ASSOCIATED"/>
    <property type="match status" value="1"/>
</dbReference>
<keyword evidence="2" id="KW-0175">Coiled coil</keyword>
<dbReference type="WBParaSite" id="HCON_00003760-00001">
    <property type="protein sequence ID" value="HCON_00003760-00001"/>
    <property type="gene ID" value="HCON_00003760"/>
</dbReference>
<dbReference type="PIRSF" id="PIRSF005715">
    <property type="entry name" value="VPS45_Sec1"/>
    <property type="match status" value="1"/>
</dbReference>
<dbReference type="Gene3D" id="1.25.40.60">
    <property type="match status" value="1"/>
</dbReference>
<evidence type="ECO:0000256" key="2">
    <source>
        <dbReference type="SAM" id="Coils"/>
    </source>
</evidence>
<sequence>WNERQPGAQLSGRRLIPTGALFQRRESSSSSSELLHTERPTSVLYLLTDTSLNRDMDVLGTARAYIKEMVNLAGPQMKVILMDKETTTMVSCAFAQSEMMQKEVYLFERLDSPVPREPIKHLKCLVFVRPTPDNVQLLSTELRNPRYAQYYIYFSNIVSKTDLKTLAEADEHEAVREVHEFFVDGIALSAPLFSVNLKHIYDQSFNVTASSFLRIKQALVALLLSQKKKPLIRYQRSSEDCKRLAEDLNQVMRREEGLFDNAKRDAVLLIVDRSEDPVTPLLNQWTYEAMVHELITINNNRVTVDGQSMVLSELHDEFYAKNLSSNFGEIGQNIKLLMNEFQQKSQIHKNLESIADMKNFVEEYPQFKKISGTVSKHVTLVGELSKIVSNQNLLEISEVEQSIVAEGDHSRCLERIRALITHPKTTRLNALRLVLLYALRFEGNPNNELSSLVGMLKKDSDAPKVVRALLRFGGAARRKSDLFGEGSTMGMTKRFIKGLKGVENIYTQHEPYLKDIVENTVKGRLSEQQYPYVAADVTGGRQENLIIFIVGGATFEEALFVRSQNEKRMQGGGGPSITLATTFMHNTTSFIEQFSQPQWAR</sequence>
<reference evidence="4" key="1">
    <citation type="submission" date="2020-12" db="UniProtKB">
        <authorList>
            <consortium name="WormBaseParasite"/>
        </authorList>
    </citation>
    <scope>IDENTIFICATION</scope>
    <source>
        <strain evidence="4">MHco3</strain>
    </source>
</reference>
<dbReference type="InterPro" id="IPR043154">
    <property type="entry name" value="Sec-1-like_dom1"/>
</dbReference>
<dbReference type="GO" id="GO:0016192">
    <property type="term" value="P:vesicle-mediated transport"/>
    <property type="evidence" value="ECO:0007669"/>
    <property type="project" value="InterPro"/>
</dbReference>